<keyword evidence="5 8" id="KW-1133">Transmembrane helix</keyword>
<name>A0A8H9I1L5_9GAMM</name>
<gene>
    <name evidence="8" type="primary">ftsL</name>
    <name evidence="11" type="ORF">GCM10007157_07560</name>
</gene>
<evidence type="ECO:0000256" key="8">
    <source>
        <dbReference type="HAMAP-Rule" id="MF_00910"/>
    </source>
</evidence>
<keyword evidence="6 8" id="KW-0472">Membrane</keyword>
<evidence type="ECO:0000256" key="9">
    <source>
        <dbReference type="NCBIfam" id="TIGR02209"/>
    </source>
</evidence>
<evidence type="ECO:0000256" key="5">
    <source>
        <dbReference type="ARBA" id="ARBA00022989"/>
    </source>
</evidence>
<keyword evidence="10" id="KW-0175">Coiled coil</keyword>
<evidence type="ECO:0000256" key="7">
    <source>
        <dbReference type="ARBA" id="ARBA00023306"/>
    </source>
</evidence>
<organism evidence="11 12">
    <name type="scientific">Vreelandella hamiltonii</name>
    <dbReference type="NCBI Taxonomy" id="502829"/>
    <lineage>
        <taxon>Bacteria</taxon>
        <taxon>Pseudomonadati</taxon>
        <taxon>Pseudomonadota</taxon>
        <taxon>Gammaproteobacteria</taxon>
        <taxon>Oceanospirillales</taxon>
        <taxon>Halomonadaceae</taxon>
        <taxon>Vreelandella</taxon>
    </lineage>
</organism>
<comment type="subunit">
    <text evidence="8">Part of a complex composed of FtsB, FtsL and FtsQ.</text>
</comment>
<comment type="function">
    <text evidence="8">Essential cell division protein. May link together the upstream cell division proteins, which are predominantly cytoplasmic, with the downstream cell division proteins, which are predominantly periplasmic.</text>
</comment>
<evidence type="ECO:0000313" key="11">
    <source>
        <dbReference type="EMBL" id="GGW21256.1"/>
    </source>
</evidence>
<dbReference type="EMBL" id="BMXN01000003">
    <property type="protein sequence ID" value="GGW21256.1"/>
    <property type="molecule type" value="Genomic_DNA"/>
</dbReference>
<dbReference type="AlphaFoldDB" id="A0A8H9I1L5"/>
<dbReference type="GO" id="GO:0032153">
    <property type="term" value="C:cell division site"/>
    <property type="evidence" value="ECO:0007669"/>
    <property type="project" value="UniProtKB-UniRule"/>
</dbReference>
<feature type="coiled-coil region" evidence="10">
    <location>
        <begin position="51"/>
        <end position="78"/>
    </location>
</feature>
<dbReference type="RefSeq" id="WP_039177396.1">
    <property type="nucleotide sequence ID" value="NZ_BMXN01000003.1"/>
</dbReference>
<keyword evidence="8" id="KW-0997">Cell inner membrane</keyword>
<evidence type="ECO:0000256" key="10">
    <source>
        <dbReference type="SAM" id="Coils"/>
    </source>
</evidence>
<comment type="subcellular location">
    <subcellularLocation>
        <location evidence="8">Cell inner membrane</location>
        <topology evidence="8">Single-pass type II membrane protein</topology>
    </subcellularLocation>
    <subcellularLocation>
        <location evidence="1">Cell membrane</location>
        <topology evidence="1">Single-pass type II membrane protein</topology>
    </subcellularLocation>
    <text evidence="8">Localizes to the division septum where it forms a ring structure.</text>
</comment>
<comment type="caution">
    <text evidence="11">The sequence shown here is derived from an EMBL/GenBank/DDBJ whole genome shotgun (WGS) entry which is preliminary data.</text>
</comment>
<keyword evidence="2 8" id="KW-1003">Cell membrane</keyword>
<proteinExistence type="inferred from homology"/>
<dbReference type="PANTHER" id="PTHR37479">
    <property type="entry name" value="CELL DIVISION PROTEIN FTSL"/>
    <property type="match status" value="1"/>
</dbReference>
<protein>
    <recommendedName>
        <fullName evidence="8 9">Cell division protein FtsL</fullName>
    </recommendedName>
</protein>
<dbReference type="InterPro" id="IPR011922">
    <property type="entry name" value="Cell_div_FtsL"/>
</dbReference>
<dbReference type="Pfam" id="PF04999">
    <property type="entry name" value="FtsL"/>
    <property type="match status" value="1"/>
</dbReference>
<dbReference type="PANTHER" id="PTHR37479:SF1">
    <property type="entry name" value="CELL DIVISION PROTEIN FTSL"/>
    <property type="match status" value="1"/>
</dbReference>
<evidence type="ECO:0000256" key="1">
    <source>
        <dbReference type="ARBA" id="ARBA00004401"/>
    </source>
</evidence>
<evidence type="ECO:0000256" key="2">
    <source>
        <dbReference type="ARBA" id="ARBA00022475"/>
    </source>
</evidence>
<evidence type="ECO:0000256" key="3">
    <source>
        <dbReference type="ARBA" id="ARBA00022618"/>
    </source>
</evidence>
<dbReference type="Proteomes" id="UP000623776">
    <property type="component" value="Unassembled WGS sequence"/>
</dbReference>
<evidence type="ECO:0000256" key="4">
    <source>
        <dbReference type="ARBA" id="ARBA00022692"/>
    </source>
</evidence>
<evidence type="ECO:0000313" key="12">
    <source>
        <dbReference type="Proteomes" id="UP000623776"/>
    </source>
</evidence>
<comment type="similarity">
    <text evidence="8">Belongs to the FtsL family.</text>
</comment>
<reference evidence="12" key="1">
    <citation type="journal article" date="2019" name="Int. J. Syst. Evol. Microbiol.">
        <title>The Global Catalogue of Microorganisms (GCM) 10K type strain sequencing project: providing services to taxonomists for standard genome sequencing and annotation.</title>
        <authorList>
            <consortium name="The Broad Institute Genomics Platform"/>
            <consortium name="The Broad Institute Genome Sequencing Center for Infectious Disease"/>
            <person name="Wu L."/>
            <person name="Ma J."/>
        </authorList>
    </citation>
    <scope>NUCLEOTIDE SEQUENCE [LARGE SCALE GENOMIC DNA]</scope>
    <source>
        <strain evidence="12">KCTC 22154</strain>
    </source>
</reference>
<keyword evidence="12" id="KW-1185">Reference proteome</keyword>
<evidence type="ECO:0000256" key="6">
    <source>
        <dbReference type="ARBA" id="ARBA00023136"/>
    </source>
</evidence>
<dbReference type="NCBIfam" id="TIGR02209">
    <property type="entry name" value="ftsL_broad"/>
    <property type="match status" value="1"/>
</dbReference>
<accession>A0A8H9I1L5</accession>
<keyword evidence="4 8" id="KW-0812">Transmembrane</keyword>
<keyword evidence="3 8" id="KW-0132">Cell division</keyword>
<sequence>MSLDRFERWLSTLQAEWPFQVRLRLWPLLLVALFALCLLTALSVVMTTHMTRVQFAELQRLEQEKNQLQTEWGQLLLEEGAWSTPARIEQIATERLEMRIPDVNDVEVIRP</sequence>
<dbReference type="GO" id="GO:0005886">
    <property type="term" value="C:plasma membrane"/>
    <property type="evidence" value="ECO:0007669"/>
    <property type="project" value="UniProtKB-SubCell"/>
</dbReference>
<dbReference type="GO" id="GO:0043093">
    <property type="term" value="P:FtsZ-dependent cytokinesis"/>
    <property type="evidence" value="ECO:0007669"/>
    <property type="project" value="UniProtKB-UniRule"/>
</dbReference>
<feature type="transmembrane region" description="Helical" evidence="8">
    <location>
        <begin position="25"/>
        <end position="45"/>
    </location>
</feature>
<keyword evidence="7 8" id="KW-0131">Cell cycle</keyword>
<dbReference type="HAMAP" id="MF_00910">
    <property type="entry name" value="FtsL"/>
    <property type="match status" value="1"/>
</dbReference>